<reference evidence="1 2" key="1">
    <citation type="submission" date="2017-12" db="EMBL/GenBank/DDBJ databases">
        <title>Isolation and characterization of estrogens degradatiion strain Microbacterium hominis SJTG1.</title>
        <authorList>
            <person name="Xiong W."/>
            <person name="Yin C."/>
            <person name="Zheng D."/>
            <person name="Liang R."/>
        </authorList>
    </citation>
    <scope>NUCLEOTIDE SEQUENCE [LARGE SCALE GENOMIC DNA]</scope>
    <source>
        <strain evidence="1 2">SJTG1</strain>
    </source>
</reference>
<dbReference type="EMBL" id="CP025299">
    <property type="protein sequence ID" value="AUG28490.1"/>
    <property type="molecule type" value="Genomic_DNA"/>
</dbReference>
<evidence type="ECO:0000313" key="2">
    <source>
        <dbReference type="Proteomes" id="UP000233276"/>
    </source>
</evidence>
<evidence type="ECO:0000313" key="1">
    <source>
        <dbReference type="EMBL" id="AUG28490.1"/>
    </source>
</evidence>
<dbReference type="OrthoDB" id="5023161at2"/>
<dbReference type="GO" id="GO:0032259">
    <property type="term" value="P:methylation"/>
    <property type="evidence" value="ECO:0007669"/>
    <property type="project" value="UniProtKB-KW"/>
</dbReference>
<dbReference type="KEGG" id="mhos:CXR34_02790"/>
<dbReference type="RefSeq" id="WP_060959939.1">
    <property type="nucleotide sequence ID" value="NZ_CP025299.1"/>
</dbReference>
<sequence length="117" mass="12484">MPYRNQATVEAWVREYLAGHPAAESSISVLEKDYTPGPDSGLVVVALSNASTVTYIQPVVHDEGPRWVVTFEARADSFDLDAAGVARLSSDLAAVAELCGFLQERTEKAIAETASAS</sequence>
<accession>A0A134DGM4</accession>
<gene>
    <name evidence="1" type="ORF">CXR34_02790</name>
</gene>
<dbReference type="Proteomes" id="UP000233276">
    <property type="component" value="Chromosome"/>
</dbReference>
<keyword evidence="1" id="KW-0489">Methyltransferase</keyword>
<name>A0A134DGM4_9MICO</name>
<keyword evidence="1" id="KW-0808">Transferase</keyword>
<proteinExistence type="predicted"/>
<protein>
    <submittedName>
        <fullName evidence="1">Protein-L-isoaspartate carboxylmethyltransferase</fullName>
    </submittedName>
</protein>
<dbReference type="GO" id="GO:0008168">
    <property type="term" value="F:methyltransferase activity"/>
    <property type="evidence" value="ECO:0007669"/>
    <property type="project" value="UniProtKB-KW"/>
</dbReference>
<dbReference type="AlphaFoldDB" id="A0A134DGM4"/>
<organism evidence="1 2">
    <name type="scientific">Microbacterium hominis</name>
    <dbReference type="NCBI Taxonomy" id="162426"/>
    <lineage>
        <taxon>Bacteria</taxon>
        <taxon>Bacillati</taxon>
        <taxon>Actinomycetota</taxon>
        <taxon>Actinomycetes</taxon>
        <taxon>Micrococcales</taxon>
        <taxon>Microbacteriaceae</taxon>
        <taxon>Microbacterium</taxon>
    </lineage>
</organism>